<evidence type="ECO:0000313" key="1">
    <source>
        <dbReference type="EMBL" id="KAJ2998603.1"/>
    </source>
</evidence>
<gene>
    <name evidence="1" type="ORF">NUW58_g271</name>
</gene>
<sequence>MANPAQSWDCQVAGELVEEDWRNIQDARERKKLQNRIAQRSYRKRTQRRIQALENMYKAVKTNELLRSAGQYATNVEPIFSLGEHKISKHYESYGLRQSDSDESSANGDLLLWREQPECGANTTYDVGGALTPFQDVFDMNDYLPSGVQDDAWWHHRECVAGNGVKETMGTEHPREIRLDDQNQHVLPRWRGGNHEQLTELSPSETVVAGVTVESKGGTKDSNSSGQSALHIAAERGNQEIMRILLQRNVDVMAQDSNGRTALHLAVTKGHGGLIAELLKQPGLAEVRAKDGQTALHLAVSAGSKDLVSKLTVSGDALEVKDALGKTALHLALLHGHDDIAKLLMMSGADINATISG</sequence>
<organism evidence="1 2">
    <name type="scientific">Xylaria curta</name>
    <dbReference type="NCBI Taxonomy" id="42375"/>
    <lineage>
        <taxon>Eukaryota</taxon>
        <taxon>Fungi</taxon>
        <taxon>Dikarya</taxon>
        <taxon>Ascomycota</taxon>
        <taxon>Pezizomycotina</taxon>
        <taxon>Sordariomycetes</taxon>
        <taxon>Xylariomycetidae</taxon>
        <taxon>Xylariales</taxon>
        <taxon>Xylariaceae</taxon>
        <taxon>Xylaria</taxon>
    </lineage>
</organism>
<comment type="caution">
    <text evidence="1">The sequence shown here is derived from an EMBL/GenBank/DDBJ whole genome shotgun (WGS) entry which is preliminary data.</text>
</comment>
<protein>
    <submittedName>
        <fullName evidence="1">Uncharacterized protein</fullName>
    </submittedName>
</protein>
<dbReference type="EMBL" id="JAPDGR010000022">
    <property type="protein sequence ID" value="KAJ2998603.1"/>
    <property type="molecule type" value="Genomic_DNA"/>
</dbReference>
<proteinExistence type="predicted"/>
<accession>A0ACC1PQC7</accession>
<keyword evidence="2" id="KW-1185">Reference proteome</keyword>
<evidence type="ECO:0000313" key="2">
    <source>
        <dbReference type="Proteomes" id="UP001143856"/>
    </source>
</evidence>
<reference evidence="1" key="1">
    <citation type="submission" date="2022-10" db="EMBL/GenBank/DDBJ databases">
        <title>Genome Sequence of Xylaria curta.</title>
        <authorList>
            <person name="Buettner E."/>
        </authorList>
    </citation>
    <scope>NUCLEOTIDE SEQUENCE</scope>
    <source>
        <strain evidence="1">Babe10</strain>
    </source>
</reference>
<name>A0ACC1PQC7_9PEZI</name>
<dbReference type="Proteomes" id="UP001143856">
    <property type="component" value="Unassembled WGS sequence"/>
</dbReference>